<dbReference type="PROSITE" id="PS51272">
    <property type="entry name" value="SLH"/>
    <property type="match status" value="1"/>
</dbReference>
<gene>
    <name evidence="5" type="ORF">F8153_08945</name>
</gene>
<dbReference type="Pfam" id="PF00395">
    <property type="entry name" value="SLH"/>
    <property type="match status" value="1"/>
</dbReference>
<dbReference type="EMBL" id="WBZB01000026">
    <property type="protein sequence ID" value="KAB3529716.1"/>
    <property type="molecule type" value="Genomic_DNA"/>
</dbReference>
<evidence type="ECO:0000259" key="4">
    <source>
        <dbReference type="PROSITE" id="PS51272"/>
    </source>
</evidence>
<dbReference type="AlphaFoldDB" id="A0A833M9E9"/>
<feature type="chain" id="PRO_5032547852" description="SLH domain-containing protein" evidence="3">
    <location>
        <begin position="24"/>
        <end position="1002"/>
    </location>
</feature>
<keyword evidence="2" id="KW-0677">Repeat</keyword>
<protein>
    <recommendedName>
        <fullName evidence="4">SLH domain-containing protein</fullName>
    </recommendedName>
</protein>
<dbReference type="InterPro" id="IPR014755">
    <property type="entry name" value="Cu-Rt/internalin_Ig-like"/>
</dbReference>
<dbReference type="OrthoDB" id="2077894at2"/>
<proteinExistence type="predicted"/>
<evidence type="ECO:0000313" key="5">
    <source>
        <dbReference type="EMBL" id="KAB3529716.1"/>
    </source>
</evidence>
<feature type="signal peptide" evidence="3">
    <location>
        <begin position="1"/>
        <end position="23"/>
    </location>
</feature>
<sequence>MKKVLSLVLVLAMVLGTFGFAFAAPTATDIQKLQDYGVLIGDGSGNLMLDQTLTRAQFAVFSTRLTGNTDAEVQALNEAAPFDDVSGYYAPFIGKAYKDGLVNGVGNNKYMPEAEVTYVQALTVLMRALGYGADLEGLAWPSGYYAKAAALGLVDGSIEMNANITRGQMADTILTALATETKDGVVLEAALGYVEELTVVEVVVVDSTNIEVTFNDDVTVAYELTEALEANVETAVLVEYLEEVFEITVVWEVDFLEVVSVSADNLKEVVVEFNQEVDVETVVDANFSLNKEKEAIATLQADGKTVVLTIKTELANQVEYTLTVDKVKNLAGEAIEKTETKFTAFDATLPEIQEVVVTGPRNLELRFSEPIKTAGTVEVKQDKTTLGNKVTVDGTNVVVVETFTNFVDGKDYTVKVTGFVDYATYKNINKTLEFNYVKDVTPPVATITKAEQTYVVVEFNKPVKGIEADMFYHTFTAWEALEVFKTAEFSGADAVTVKATDYVTKVYVQFWESGNTNSKPLPEGNITVGIKGSDIKDHWGNKLGDQTMTVGISVDKTPIEVTEIEVKAEDVLVVKFNKAYDKFEGKNVEVLDEDGKKIDGLTVTIQNKKEKSVELKLSKKQPGEVLTVNIKDVQDTALVASKITLYTQLVEVTDKTKPVAEEVYYDIKFKEVKSGDNVFSNKALFVRFSEAVDADTALEASNYAIVVGNAVTILTEDPSFDGANTRVKLPLTDAQADILYTNADVEANVKLQVINVKDLAGNKIVPKIVDLQTNIQSSQFVKVTSIEATSKDTLVVKFNDLLTGVTSDAFEVNGGNNFTLTQTEDKGVTVLEFVYGSKAFETDKSNVTFEILFGEGIKNSFGTEITSFANDSADYDSQTGTEIVFANSFIADSIAPEIMVYTSGANEDEYIVERVSNTEIEITFSEAIDAAALSSLTFTVENANVSDVDVKIGTDNVVVITFTAKSGKTVPDAPKVTQKVNVVDSDGNTFMADEELPSFDVR</sequence>
<evidence type="ECO:0000313" key="6">
    <source>
        <dbReference type="Proteomes" id="UP000465601"/>
    </source>
</evidence>
<keyword evidence="6" id="KW-1185">Reference proteome</keyword>
<organism evidence="5 6">
    <name type="scientific">Alkaliphilus serpentinus</name>
    <dbReference type="NCBI Taxonomy" id="1482731"/>
    <lineage>
        <taxon>Bacteria</taxon>
        <taxon>Bacillati</taxon>
        <taxon>Bacillota</taxon>
        <taxon>Clostridia</taxon>
        <taxon>Peptostreptococcales</taxon>
        <taxon>Natronincolaceae</taxon>
        <taxon>Alkaliphilus</taxon>
    </lineage>
</organism>
<evidence type="ECO:0000256" key="1">
    <source>
        <dbReference type="ARBA" id="ARBA00022729"/>
    </source>
</evidence>
<name>A0A833M9E9_9FIRM</name>
<evidence type="ECO:0000256" key="2">
    <source>
        <dbReference type="ARBA" id="ARBA00022737"/>
    </source>
</evidence>
<dbReference type="Pfam" id="PF13205">
    <property type="entry name" value="Big_5"/>
    <property type="match status" value="1"/>
</dbReference>
<comment type="caution">
    <text evidence="5">The sequence shown here is derived from an EMBL/GenBank/DDBJ whole genome shotgun (WGS) entry which is preliminary data.</text>
</comment>
<dbReference type="InterPro" id="IPR001119">
    <property type="entry name" value="SLH_dom"/>
</dbReference>
<dbReference type="Gene3D" id="2.60.40.1220">
    <property type="match status" value="3"/>
</dbReference>
<keyword evidence="1 3" id="KW-0732">Signal</keyword>
<dbReference type="InterPro" id="IPR032812">
    <property type="entry name" value="SbsA_Ig"/>
</dbReference>
<evidence type="ECO:0000256" key="3">
    <source>
        <dbReference type="SAM" id="SignalP"/>
    </source>
</evidence>
<dbReference type="RefSeq" id="WP_151866017.1">
    <property type="nucleotide sequence ID" value="NZ_WBZB01000026.1"/>
</dbReference>
<dbReference type="Proteomes" id="UP000465601">
    <property type="component" value="Unassembled WGS sequence"/>
</dbReference>
<accession>A0A833M9E9</accession>
<feature type="domain" description="SLH" evidence="4">
    <location>
        <begin position="76"/>
        <end position="139"/>
    </location>
</feature>
<reference evidence="5 6" key="1">
    <citation type="submission" date="2019-10" db="EMBL/GenBank/DDBJ databases">
        <title>Alkaliphilus serpentinus sp. nov. and Alkaliphilus pronyensis sp. nov., two novel anaerobic alkaliphilic species isolated from the serpentinized-hosted hydrothermal field of the Prony Bay (New Caledonia).</title>
        <authorList>
            <person name="Postec A."/>
        </authorList>
    </citation>
    <scope>NUCLEOTIDE SEQUENCE [LARGE SCALE GENOMIC DNA]</scope>
    <source>
        <strain evidence="5 6">LacT</strain>
    </source>
</reference>